<dbReference type="InterPro" id="IPR020843">
    <property type="entry name" value="ER"/>
</dbReference>
<dbReference type="AlphaFoldDB" id="A0A6P5A3F9"/>
<dbReference type="GO" id="GO:0048038">
    <property type="term" value="F:quinone binding"/>
    <property type="evidence" value="ECO:0007669"/>
    <property type="project" value="TreeGrafter"/>
</dbReference>
<dbReference type="GO" id="GO:0003960">
    <property type="term" value="F:quinone reductase (NADPH) activity"/>
    <property type="evidence" value="ECO:0007669"/>
    <property type="project" value="TreeGrafter"/>
</dbReference>
<dbReference type="InterPro" id="IPR036291">
    <property type="entry name" value="NAD(P)-bd_dom_sf"/>
</dbReference>
<dbReference type="Pfam" id="PF08240">
    <property type="entry name" value="ADH_N"/>
    <property type="match status" value="1"/>
</dbReference>
<dbReference type="SUPFAM" id="SSF50129">
    <property type="entry name" value="GroES-like"/>
    <property type="match status" value="1"/>
</dbReference>
<name>A0A6P5A3F9_BRABE</name>
<dbReference type="OrthoDB" id="3509362at2759"/>
<dbReference type="NCBIfam" id="TIGR02824">
    <property type="entry name" value="quinone_pig3"/>
    <property type="match status" value="1"/>
</dbReference>
<organism evidence="4 5">
    <name type="scientific">Branchiostoma belcheri</name>
    <name type="common">Amphioxus</name>
    <dbReference type="NCBI Taxonomy" id="7741"/>
    <lineage>
        <taxon>Eukaryota</taxon>
        <taxon>Metazoa</taxon>
        <taxon>Chordata</taxon>
        <taxon>Cephalochordata</taxon>
        <taxon>Leptocardii</taxon>
        <taxon>Amphioxiformes</taxon>
        <taxon>Branchiostomatidae</taxon>
        <taxon>Branchiostoma</taxon>
    </lineage>
</organism>
<dbReference type="InterPro" id="IPR013154">
    <property type="entry name" value="ADH-like_N"/>
</dbReference>
<dbReference type="RefSeq" id="XP_019637762.1">
    <property type="nucleotide sequence ID" value="XM_019782203.1"/>
</dbReference>
<reference evidence="5" key="1">
    <citation type="submission" date="2025-08" db="UniProtKB">
        <authorList>
            <consortium name="RefSeq"/>
        </authorList>
    </citation>
    <scope>IDENTIFICATION</scope>
    <source>
        <tissue evidence="5">Gonad</tissue>
    </source>
</reference>
<dbReference type="InterPro" id="IPR013149">
    <property type="entry name" value="ADH-like_C"/>
</dbReference>
<evidence type="ECO:0000256" key="2">
    <source>
        <dbReference type="ARBA" id="ARBA00023002"/>
    </source>
</evidence>
<keyword evidence="4" id="KW-1185">Reference proteome</keyword>
<feature type="domain" description="Enoyl reductase (ER)" evidence="3">
    <location>
        <begin position="48"/>
        <end position="366"/>
    </location>
</feature>
<dbReference type="Pfam" id="PF00107">
    <property type="entry name" value="ADH_zinc_N"/>
    <property type="match status" value="1"/>
</dbReference>
<dbReference type="InterPro" id="IPR011032">
    <property type="entry name" value="GroES-like_sf"/>
</dbReference>
<sequence>MLGLVQRHCRQLQPGLQHVLFGVLLSRLCSIKAQAMSDMQAVVLQQPGGPDNLSVGTVAKPRPQSGEVLLKVYATAVNRADTLQRKGLYPAPKGASDILGLEAAGKVAELGADCKGRWKPGDQVMALLPGGGNAEFVAVDEDHLMPIPAGMSYQQAAAIPEVWLTAYQLLHFVGGLQEGETVLIHAGGSGVGTAATQLSRLAGARPIVTAGTPDKLQKAKDLGAVAAFNYKEGEFAQKVLDETNGKGVDVILDCVGASFWQQNARCLALEGRWVLYGLLGGGSIDGDLLTQVLRKRINLLGTTLRARSKQYKASLVKAFSEQALPHFVSSGPVELTPIIDRVVPLQDIAQAHRCMEDNKNTGKIVLSVREDDRDEL</sequence>
<dbReference type="SMART" id="SM00829">
    <property type="entry name" value="PKS_ER"/>
    <property type="match status" value="1"/>
</dbReference>
<keyword evidence="2" id="KW-0560">Oxidoreductase</keyword>
<dbReference type="GO" id="GO:0070402">
    <property type="term" value="F:NADPH binding"/>
    <property type="evidence" value="ECO:0007669"/>
    <property type="project" value="TreeGrafter"/>
</dbReference>
<evidence type="ECO:0000313" key="5">
    <source>
        <dbReference type="RefSeq" id="XP_019637762.1"/>
    </source>
</evidence>
<keyword evidence="1" id="KW-0521">NADP</keyword>
<dbReference type="GeneID" id="109480055"/>
<dbReference type="PANTHER" id="PTHR48106:SF18">
    <property type="entry name" value="QUINONE OXIDOREDUCTASE PIG3"/>
    <property type="match status" value="1"/>
</dbReference>
<accession>A0A6P5A3F9</accession>
<dbReference type="PANTHER" id="PTHR48106">
    <property type="entry name" value="QUINONE OXIDOREDUCTASE PIG3-RELATED"/>
    <property type="match status" value="1"/>
</dbReference>
<dbReference type="Gene3D" id="3.40.50.720">
    <property type="entry name" value="NAD(P)-binding Rossmann-like Domain"/>
    <property type="match status" value="1"/>
</dbReference>
<evidence type="ECO:0000259" key="3">
    <source>
        <dbReference type="SMART" id="SM00829"/>
    </source>
</evidence>
<dbReference type="Gene3D" id="3.90.180.10">
    <property type="entry name" value="Medium-chain alcohol dehydrogenases, catalytic domain"/>
    <property type="match status" value="1"/>
</dbReference>
<evidence type="ECO:0000256" key="1">
    <source>
        <dbReference type="ARBA" id="ARBA00022857"/>
    </source>
</evidence>
<proteinExistence type="predicted"/>
<dbReference type="Proteomes" id="UP000515135">
    <property type="component" value="Unplaced"/>
</dbReference>
<protein>
    <submittedName>
        <fullName evidence="5">Quinone oxidoreductase PIG3-like</fullName>
    </submittedName>
</protein>
<gene>
    <name evidence="5" type="primary">LOC109480055</name>
</gene>
<dbReference type="InterPro" id="IPR014189">
    <property type="entry name" value="Quinone_OxRdtase_PIG3"/>
</dbReference>
<dbReference type="KEGG" id="bbel:109480055"/>
<evidence type="ECO:0000313" key="4">
    <source>
        <dbReference type="Proteomes" id="UP000515135"/>
    </source>
</evidence>
<dbReference type="SUPFAM" id="SSF51735">
    <property type="entry name" value="NAD(P)-binding Rossmann-fold domains"/>
    <property type="match status" value="1"/>
</dbReference>
<dbReference type="CDD" id="cd05276">
    <property type="entry name" value="p53_inducible_oxidoreductase"/>
    <property type="match status" value="1"/>
</dbReference>